<dbReference type="PANTHER" id="PTHR42879:SF2">
    <property type="entry name" value="3-OXOACYL-[ACYL-CARRIER-PROTEIN] REDUCTASE FABG"/>
    <property type="match status" value="1"/>
</dbReference>
<dbReference type="EMBL" id="JACIJD010000032">
    <property type="protein sequence ID" value="MBB5696176.1"/>
    <property type="molecule type" value="Genomic_DNA"/>
</dbReference>
<dbReference type="FunFam" id="3.40.50.720:FF:000173">
    <property type="entry name" value="3-oxoacyl-[acyl-carrier protein] reductase"/>
    <property type="match status" value="1"/>
</dbReference>
<dbReference type="GO" id="GO:0004316">
    <property type="term" value="F:3-oxoacyl-[acyl-carrier-protein] reductase (NADPH) activity"/>
    <property type="evidence" value="ECO:0007669"/>
    <property type="project" value="UniProtKB-EC"/>
</dbReference>
<dbReference type="Proteomes" id="UP000580654">
    <property type="component" value="Unassembled WGS sequence"/>
</dbReference>
<protein>
    <submittedName>
        <fullName evidence="3">3-oxoacyl-[acyl-carrier protein] reductase</fullName>
        <ecNumber evidence="3">1.1.1.100</ecNumber>
    </submittedName>
</protein>
<sequence>MTDQPRIALVTGAARGIGLAVSAKLVEAGHCVAMVDVDRAGLEEAAQTLPSGQVLAIPADIGDPDTPARLQDLLLGHWGTASILVNNAAVSPKHAWQSATLGGMSDDEWDLVMRINVTAPMRLARQFVPAMRDGGWGRVVNMSSRAGRTNPHQASAAYATSKAAILGLTRAIATEFSPFGVTANAIAPGLVATKLIAAVSPEIQASIQARTPVGRAASPEEIGAVVAFLASPGAAFITGTCLDVNGGAFMC</sequence>
<dbReference type="PRINTS" id="PR00081">
    <property type="entry name" value="GDHRDH"/>
</dbReference>
<reference evidence="3 4" key="1">
    <citation type="submission" date="2020-08" db="EMBL/GenBank/DDBJ databases">
        <title>Genomic Encyclopedia of Type Strains, Phase IV (KMG-IV): sequencing the most valuable type-strain genomes for metagenomic binning, comparative biology and taxonomic classification.</title>
        <authorList>
            <person name="Goeker M."/>
        </authorList>
    </citation>
    <scope>NUCLEOTIDE SEQUENCE [LARGE SCALE GENOMIC DNA]</scope>
    <source>
        <strain evidence="3 4">DSM 25622</strain>
    </source>
</reference>
<gene>
    <name evidence="3" type="ORF">FHS87_004246</name>
</gene>
<evidence type="ECO:0000256" key="1">
    <source>
        <dbReference type="ARBA" id="ARBA00006484"/>
    </source>
</evidence>
<dbReference type="PRINTS" id="PR00080">
    <property type="entry name" value="SDRFAMILY"/>
</dbReference>
<dbReference type="InterPro" id="IPR036291">
    <property type="entry name" value="NAD(P)-bd_dom_sf"/>
</dbReference>
<keyword evidence="4" id="KW-1185">Reference proteome</keyword>
<name>A0A840Y7P1_9PROT</name>
<dbReference type="EC" id="1.1.1.100" evidence="3"/>
<evidence type="ECO:0000256" key="2">
    <source>
        <dbReference type="ARBA" id="ARBA00023002"/>
    </source>
</evidence>
<dbReference type="Pfam" id="PF13561">
    <property type="entry name" value="adh_short_C2"/>
    <property type="match status" value="1"/>
</dbReference>
<dbReference type="InterPro" id="IPR002347">
    <property type="entry name" value="SDR_fam"/>
</dbReference>
<proteinExistence type="inferred from homology"/>
<keyword evidence="2 3" id="KW-0560">Oxidoreductase</keyword>
<evidence type="ECO:0000313" key="4">
    <source>
        <dbReference type="Proteomes" id="UP000580654"/>
    </source>
</evidence>
<dbReference type="Gene3D" id="3.40.50.720">
    <property type="entry name" value="NAD(P)-binding Rossmann-like Domain"/>
    <property type="match status" value="1"/>
</dbReference>
<dbReference type="RefSeq" id="WP_184521269.1">
    <property type="nucleotide sequence ID" value="NZ_JACIJD010000032.1"/>
</dbReference>
<comment type="similarity">
    <text evidence="1">Belongs to the short-chain dehydrogenases/reductases (SDR) family.</text>
</comment>
<dbReference type="AlphaFoldDB" id="A0A840Y7P1"/>
<dbReference type="PANTHER" id="PTHR42879">
    <property type="entry name" value="3-OXOACYL-(ACYL-CARRIER-PROTEIN) REDUCTASE"/>
    <property type="match status" value="1"/>
</dbReference>
<dbReference type="InterPro" id="IPR050259">
    <property type="entry name" value="SDR"/>
</dbReference>
<evidence type="ECO:0000313" key="3">
    <source>
        <dbReference type="EMBL" id="MBB5696176.1"/>
    </source>
</evidence>
<organism evidence="3 4">
    <name type="scientific">Muricoccus pecuniae</name>
    <dbReference type="NCBI Taxonomy" id="693023"/>
    <lineage>
        <taxon>Bacteria</taxon>
        <taxon>Pseudomonadati</taxon>
        <taxon>Pseudomonadota</taxon>
        <taxon>Alphaproteobacteria</taxon>
        <taxon>Acetobacterales</taxon>
        <taxon>Roseomonadaceae</taxon>
        <taxon>Muricoccus</taxon>
    </lineage>
</organism>
<comment type="caution">
    <text evidence="3">The sequence shown here is derived from an EMBL/GenBank/DDBJ whole genome shotgun (WGS) entry which is preliminary data.</text>
</comment>
<dbReference type="SUPFAM" id="SSF51735">
    <property type="entry name" value="NAD(P)-binding Rossmann-fold domains"/>
    <property type="match status" value="1"/>
</dbReference>
<accession>A0A840Y7P1</accession>